<dbReference type="RefSeq" id="WP_022934855.1">
    <property type="nucleotide sequence ID" value="NZ_CP007154.1"/>
</dbReference>
<dbReference type="PATRIC" id="fig|743966.3.peg.43"/>
<feature type="compositionally biased region" description="Polar residues" evidence="1">
    <location>
        <begin position="37"/>
        <end position="53"/>
    </location>
</feature>
<keyword evidence="2" id="KW-0732">Signal</keyword>
<reference evidence="3 4" key="1">
    <citation type="journal article" date="2014" name="Genome Announc.">
        <title>Complete Genome Sequence of Mycoplasma bovoculi Strain M165/69T (ATCC 29104).</title>
        <authorList>
            <person name="Calcutt M.J."/>
            <person name="Foecking M.F."/>
        </authorList>
    </citation>
    <scope>NUCLEOTIDE SEQUENCE [LARGE SCALE GENOMIC DNA]</scope>
    <source>
        <strain evidence="3">M165/69</strain>
    </source>
</reference>
<keyword evidence="4" id="KW-1185">Reference proteome</keyword>
<name>W5UTB4_9BACT</name>
<gene>
    <name evidence="3" type="ORF">MYB_00215</name>
</gene>
<dbReference type="AlphaFoldDB" id="W5UTB4"/>
<evidence type="ECO:0000313" key="4">
    <source>
        <dbReference type="Proteomes" id="UP000019229"/>
    </source>
</evidence>
<proteinExistence type="predicted"/>
<sequence>MKRIKKIILTVIPIFSTSIAIVACGQISKPIDDKQPSNKSTDQLLEPSTQKTIDNTKNENTKKSGNNENNKLTDKSIDLSNDKITIEFQNYLNQAKQLAEEVSQKYSLSKINNSTNVEELNKWRNELGDIYHEIGSSNSKRVEILKQLAIKLGSIQNKNEKEKIKFYKEINDQILKYWSQVAQFWDKTWKRLNQLKKPN</sequence>
<evidence type="ECO:0000256" key="1">
    <source>
        <dbReference type="SAM" id="MobiDB-lite"/>
    </source>
</evidence>
<dbReference type="EMBL" id="CP007154">
    <property type="protein sequence ID" value="AHH45055.1"/>
    <property type="molecule type" value="Genomic_DNA"/>
</dbReference>
<dbReference type="KEGG" id="mbc:MYB_00215"/>
<dbReference type="PROSITE" id="PS51257">
    <property type="entry name" value="PROKAR_LIPOPROTEIN"/>
    <property type="match status" value="1"/>
</dbReference>
<organism evidence="3 4">
    <name type="scientific">Mesomycoplasma bovoculi M165/69</name>
    <dbReference type="NCBI Taxonomy" id="743966"/>
    <lineage>
        <taxon>Bacteria</taxon>
        <taxon>Bacillati</taxon>
        <taxon>Mycoplasmatota</taxon>
        <taxon>Mycoplasmoidales</taxon>
        <taxon>Metamycoplasmataceae</taxon>
        <taxon>Mesomycoplasma</taxon>
    </lineage>
</organism>
<feature type="signal peptide" evidence="2">
    <location>
        <begin position="1"/>
        <end position="22"/>
    </location>
</feature>
<accession>W5UTB4</accession>
<dbReference type="Proteomes" id="UP000019229">
    <property type="component" value="Chromosome"/>
</dbReference>
<protein>
    <submittedName>
        <fullName evidence="3">Putative lipoprotein</fullName>
    </submittedName>
</protein>
<feature type="region of interest" description="Disordered" evidence="1">
    <location>
        <begin position="30"/>
        <end position="74"/>
    </location>
</feature>
<feature type="chain" id="PRO_5004874313" evidence="2">
    <location>
        <begin position="23"/>
        <end position="199"/>
    </location>
</feature>
<evidence type="ECO:0000313" key="3">
    <source>
        <dbReference type="EMBL" id="AHH45055.1"/>
    </source>
</evidence>
<dbReference type="HOGENOM" id="CLU_1370873_0_0_14"/>
<keyword evidence="3" id="KW-0449">Lipoprotein</keyword>
<evidence type="ECO:0000256" key="2">
    <source>
        <dbReference type="SAM" id="SignalP"/>
    </source>
</evidence>